<dbReference type="GO" id="GO:0004594">
    <property type="term" value="F:pantothenate kinase activity"/>
    <property type="evidence" value="ECO:0007669"/>
    <property type="project" value="UniProtKB-UniRule"/>
</dbReference>
<dbReference type="CDD" id="cd24015">
    <property type="entry name" value="ASKHA_NBD_PanK-III"/>
    <property type="match status" value="1"/>
</dbReference>
<protein>
    <recommendedName>
        <fullName evidence="15 16">Type III pantothenate kinase</fullName>
        <ecNumber evidence="6 16">2.7.1.33</ecNumber>
    </recommendedName>
    <alternativeName>
        <fullName evidence="16">PanK-III</fullName>
    </alternativeName>
    <alternativeName>
        <fullName evidence="16">Pantothenic acid kinase</fullName>
    </alternativeName>
</protein>
<evidence type="ECO:0000256" key="3">
    <source>
        <dbReference type="ARBA" id="ARBA00004496"/>
    </source>
</evidence>
<evidence type="ECO:0000256" key="16">
    <source>
        <dbReference type="HAMAP-Rule" id="MF_01274"/>
    </source>
</evidence>
<dbReference type="Pfam" id="PF03309">
    <property type="entry name" value="Pan_kinase"/>
    <property type="match status" value="1"/>
</dbReference>
<evidence type="ECO:0000256" key="12">
    <source>
        <dbReference type="ARBA" id="ARBA00022958"/>
    </source>
</evidence>
<gene>
    <name evidence="16" type="primary">coaX</name>
    <name evidence="17" type="ORF">W908_06315</name>
</gene>
<comment type="pathway">
    <text evidence="4 16">Cofactor biosynthesis; coenzyme A biosynthesis; CoA from (R)-pantothenate: step 1/5.</text>
</comment>
<evidence type="ECO:0000256" key="5">
    <source>
        <dbReference type="ARBA" id="ARBA00011738"/>
    </source>
</evidence>
<keyword evidence="16" id="KW-0479">Metal-binding</keyword>
<dbReference type="HAMAP" id="MF_01274">
    <property type="entry name" value="Pantothen_kinase_3"/>
    <property type="match status" value="1"/>
</dbReference>
<keyword evidence="9 16" id="KW-0547">Nucleotide-binding</keyword>
<evidence type="ECO:0000256" key="4">
    <source>
        <dbReference type="ARBA" id="ARBA00005225"/>
    </source>
</evidence>
<keyword evidence="11 16" id="KW-0067">ATP-binding</keyword>
<dbReference type="AlphaFoldDB" id="A0A0M4L4L8"/>
<dbReference type="RefSeq" id="WP_053820390.1">
    <property type="nucleotide sequence ID" value="NZ_CP006911.1"/>
</dbReference>
<dbReference type="UniPathway" id="UPA00241">
    <property type="reaction ID" value="UER00352"/>
</dbReference>
<dbReference type="PANTHER" id="PTHR34265">
    <property type="entry name" value="TYPE III PANTOTHENATE KINASE"/>
    <property type="match status" value="1"/>
</dbReference>
<dbReference type="PANTHER" id="PTHR34265:SF1">
    <property type="entry name" value="TYPE III PANTOTHENATE KINASE"/>
    <property type="match status" value="1"/>
</dbReference>
<dbReference type="EMBL" id="CP006911">
    <property type="protein sequence ID" value="ALE02183.1"/>
    <property type="molecule type" value="Genomic_DNA"/>
</dbReference>
<evidence type="ECO:0000256" key="8">
    <source>
        <dbReference type="ARBA" id="ARBA00022679"/>
    </source>
</evidence>
<keyword evidence="7 16" id="KW-0963">Cytoplasm</keyword>
<dbReference type="InterPro" id="IPR004619">
    <property type="entry name" value="Type_III_PanK"/>
</dbReference>
<name>A0A0M4L4L8_9GAMM</name>
<reference evidence="17 18" key="1">
    <citation type="journal article" date="2015" name="Genome Announc.">
        <title>Genome Sequence of 'Candidatus Thioglobus singularis' Strain PS1, a Mixotroph from the SUP05 Clade of Marine Gammaproteobacteria.</title>
        <authorList>
            <person name="Marshall K.T."/>
            <person name="Morris R.M."/>
        </authorList>
    </citation>
    <scope>NUCLEOTIDE SEQUENCE [LARGE SCALE GENOMIC DNA]</scope>
    <source>
        <strain evidence="17 18">PS1</strain>
    </source>
</reference>
<comment type="cofactor">
    <cofactor evidence="2">
        <name>K(+)</name>
        <dbReference type="ChEBI" id="CHEBI:29103"/>
    </cofactor>
</comment>
<keyword evidence="10 16" id="KW-0418">Kinase</keyword>
<feature type="binding site" evidence="16">
    <location>
        <position position="161"/>
    </location>
    <ligand>
        <name>substrate</name>
    </ligand>
</feature>
<evidence type="ECO:0000256" key="10">
    <source>
        <dbReference type="ARBA" id="ARBA00022777"/>
    </source>
</evidence>
<evidence type="ECO:0000256" key="7">
    <source>
        <dbReference type="ARBA" id="ARBA00022490"/>
    </source>
</evidence>
<comment type="subunit">
    <text evidence="5 16">Homodimer.</text>
</comment>
<evidence type="ECO:0000256" key="2">
    <source>
        <dbReference type="ARBA" id="ARBA00001958"/>
    </source>
</evidence>
<dbReference type="GO" id="GO:0046872">
    <property type="term" value="F:metal ion binding"/>
    <property type="evidence" value="ECO:0007669"/>
    <property type="project" value="UniProtKB-KW"/>
</dbReference>
<dbReference type="STRING" id="1125411.W908_06315"/>
<dbReference type="SUPFAM" id="SSF53067">
    <property type="entry name" value="Actin-like ATPase domain"/>
    <property type="match status" value="2"/>
</dbReference>
<feature type="binding site" evidence="16">
    <location>
        <begin position="87"/>
        <end position="90"/>
    </location>
    <ligand>
        <name>substrate</name>
    </ligand>
</feature>
<feature type="binding site" evidence="16">
    <location>
        <position position="113"/>
    </location>
    <ligand>
        <name>ATP</name>
        <dbReference type="ChEBI" id="CHEBI:30616"/>
    </ligand>
</feature>
<comment type="similarity">
    <text evidence="14 16">Belongs to the type III pantothenate kinase family.</text>
</comment>
<feature type="active site" description="Proton acceptor" evidence="16">
    <location>
        <position position="89"/>
    </location>
</feature>
<keyword evidence="12 16" id="KW-0630">Potassium</keyword>
<evidence type="ECO:0000256" key="14">
    <source>
        <dbReference type="ARBA" id="ARBA00038036"/>
    </source>
</evidence>
<evidence type="ECO:0000256" key="9">
    <source>
        <dbReference type="ARBA" id="ARBA00022741"/>
    </source>
</evidence>
<comment type="cofactor">
    <cofactor evidence="16">
        <name>NH4(+)</name>
        <dbReference type="ChEBI" id="CHEBI:28938"/>
    </cofactor>
    <cofactor evidence="16">
        <name>K(+)</name>
        <dbReference type="ChEBI" id="CHEBI:29103"/>
    </cofactor>
    <text evidence="16">A monovalent cation. Ammonium or potassium.</text>
</comment>
<evidence type="ECO:0000256" key="6">
    <source>
        <dbReference type="ARBA" id="ARBA00012102"/>
    </source>
</evidence>
<keyword evidence="8 16" id="KW-0808">Transferase</keyword>
<feature type="binding site" evidence="16">
    <location>
        <position position="110"/>
    </location>
    <ligand>
        <name>K(+)</name>
        <dbReference type="ChEBI" id="CHEBI:29103"/>
    </ligand>
</feature>
<evidence type="ECO:0000256" key="15">
    <source>
        <dbReference type="ARBA" id="ARBA00040883"/>
    </source>
</evidence>
<dbReference type="NCBIfam" id="TIGR00671">
    <property type="entry name" value="baf"/>
    <property type="match status" value="1"/>
</dbReference>
<accession>A0A0M4L4L8</accession>
<keyword evidence="13 16" id="KW-0173">Coenzyme A biosynthesis</keyword>
<organism evidence="17 18">
    <name type="scientific">Candidatus Pseudothioglobus singularis PS1</name>
    <dbReference type="NCBI Taxonomy" id="1125411"/>
    <lineage>
        <taxon>Bacteria</taxon>
        <taxon>Pseudomonadati</taxon>
        <taxon>Pseudomonadota</taxon>
        <taxon>Gammaproteobacteria</taxon>
        <taxon>Candidatus Pseudothioglobaceae</taxon>
        <taxon>Candidatus Pseudothioglobus</taxon>
    </lineage>
</organism>
<comment type="function">
    <text evidence="16">Catalyzes the phosphorylation of pantothenate (Pan), the first step in CoA biosynthesis.</text>
</comment>
<evidence type="ECO:0000313" key="17">
    <source>
        <dbReference type="EMBL" id="ALE02183.1"/>
    </source>
</evidence>
<dbReference type="InterPro" id="IPR043129">
    <property type="entry name" value="ATPase_NBD"/>
</dbReference>
<dbReference type="GO" id="GO:0005737">
    <property type="term" value="C:cytoplasm"/>
    <property type="evidence" value="ECO:0007669"/>
    <property type="project" value="UniProtKB-SubCell"/>
</dbReference>
<evidence type="ECO:0000256" key="1">
    <source>
        <dbReference type="ARBA" id="ARBA00001206"/>
    </source>
</evidence>
<evidence type="ECO:0000256" key="11">
    <source>
        <dbReference type="ARBA" id="ARBA00022840"/>
    </source>
</evidence>
<feature type="binding site" evidence="16">
    <location>
        <position position="80"/>
    </location>
    <ligand>
        <name>substrate</name>
    </ligand>
</feature>
<feature type="binding site" evidence="16">
    <location>
        <begin position="9"/>
        <end position="16"/>
    </location>
    <ligand>
        <name>ATP</name>
        <dbReference type="ChEBI" id="CHEBI:30616"/>
    </ligand>
</feature>
<dbReference type="OrthoDB" id="9781305at2"/>
<dbReference type="EC" id="2.7.1.33" evidence="6 16"/>
<dbReference type="KEGG" id="tsn:W908_06315"/>
<dbReference type="Gene3D" id="3.30.420.40">
    <property type="match status" value="2"/>
</dbReference>
<evidence type="ECO:0000313" key="18">
    <source>
        <dbReference type="Proteomes" id="UP000068905"/>
    </source>
</evidence>
<dbReference type="GO" id="GO:0015937">
    <property type="term" value="P:coenzyme A biosynthetic process"/>
    <property type="evidence" value="ECO:0007669"/>
    <property type="project" value="UniProtKB-UniRule"/>
</dbReference>
<sequence length="230" mass="25300">MSQSNLYIDIGNSAIKWRTSDSKVFLEDIENFSITALNQSSTAWLSAVAHSDIVQDITTHFETINIIKTQKIFGNLTLSYDDPSMLGADRFLAMLGAINHFPNNPLLVIDIGSAITFDVIDKNGLHHGGLIMPGIKALRGSFEKFKTSDLSVSLKGYANNTDDAWKQGTYSMMISAINHQIESFQSNFSDGVVTICGGKVKEIKKELPKSIELFDNLVLDGLESYSHSMG</sequence>
<evidence type="ECO:0000256" key="13">
    <source>
        <dbReference type="ARBA" id="ARBA00022993"/>
    </source>
</evidence>
<dbReference type="GO" id="GO:0005524">
    <property type="term" value="F:ATP binding"/>
    <property type="evidence" value="ECO:0007669"/>
    <property type="project" value="UniProtKB-UniRule"/>
</dbReference>
<proteinExistence type="inferred from homology"/>
<comment type="subcellular location">
    <subcellularLocation>
        <location evidence="3 16">Cytoplasm</location>
    </subcellularLocation>
</comment>
<dbReference type="Proteomes" id="UP000068905">
    <property type="component" value="Chromosome"/>
</dbReference>
<keyword evidence="18" id="KW-1185">Reference proteome</keyword>
<comment type="catalytic activity">
    <reaction evidence="1 16">
        <text>(R)-pantothenate + ATP = (R)-4'-phosphopantothenate + ADP + H(+)</text>
        <dbReference type="Rhea" id="RHEA:16373"/>
        <dbReference type="ChEBI" id="CHEBI:10986"/>
        <dbReference type="ChEBI" id="CHEBI:15378"/>
        <dbReference type="ChEBI" id="CHEBI:29032"/>
        <dbReference type="ChEBI" id="CHEBI:30616"/>
        <dbReference type="ChEBI" id="CHEBI:456216"/>
        <dbReference type="EC" id="2.7.1.33"/>
    </reaction>
</comment>